<keyword evidence="4 6" id="KW-1133">Transmembrane helix</keyword>
<evidence type="ECO:0000313" key="7">
    <source>
        <dbReference type="EMBL" id="BDT58523.1"/>
    </source>
</evidence>
<evidence type="ECO:0000256" key="4">
    <source>
        <dbReference type="ARBA" id="ARBA00022989"/>
    </source>
</evidence>
<feature type="transmembrane region" description="Helical" evidence="6">
    <location>
        <begin position="60"/>
        <end position="80"/>
    </location>
</feature>
<evidence type="ECO:0000256" key="1">
    <source>
        <dbReference type="ARBA" id="ARBA00004651"/>
    </source>
</evidence>
<keyword evidence="8" id="KW-1185">Reference proteome</keyword>
<dbReference type="PANTHER" id="PTHR30250">
    <property type="entry name" value="PST FAMILY PREDICTED COLANIC ACID TRANSPORTER"/>
    <property type="match status" value="1"/>
</dbReference>
<keyword evidence="3 6" id="KW-0812">Transmembrane</keyword>
<name>A0ABM8C5N0_9BURK</name>
<sequence length="438" mass="46047">MLTQMKSLLASLPLGRSPDARRNLSTAIGSTMLRQMLSSALYFVALWITTRQLGPHHNGLLVTALLLPQTLYAVLNLGLASSHVYHMSSGTPDAAAMRRVNWILACTLWGVAVLALALSSDVMVGRYLPGTSKDTALFASLLFPAMLLAAWTVSLIQGARDYTTFNKTALIQPFTFCAGVLALGAAGAISVVAVLSCHILSQAALWLASETRVRRYPAAAPGGALDLARMIGYGLRAHLSNVITFLNYRVGLYTVSLLLDPSAAGIYALSVQLAEALWLIASAASVVVFPESAAANGTPAALRQMVGRIARAVFKITLVVGVLAAGLSTVLIPWAFGKDYAGAVLPFIVLLPGIITWSYMNVIANSLAGMGRQGVNIVGATLSLVLNGVGCMLAIPAYGMWGAALAASVAFTATAAYTVFMYRRIMTKRIAQAGGDKG</sequence>
<feature type="transmembrane region" description="Helical" evidence="6">
    <location>
        <begin position="374"/>
        <end position="395"/>
    </location>
</feature>
<dbReference type="InterPro" id="IPR050833">
    <property type="entry name" value="Poly_Biosynth_Transport"/>
</dbReference>
<dbReference type="Pfam" id="PF13440">
    <property type="entry name" value="Polysacc_synt_3"/>
    <property type="match status" value="1"/>
</dbReference>
<proteinExistence type="predicted"/>
<accession>A0ABM8C5N0</accession>
<evidence type="ECO:0000256" key="3">
    <source>
        <dbReference type="ARBA" id="ARBA00022692"/>
    </source>
</evidence>
<comment type="subcellular location">
    <subcellularLocation>
        <location evidence="1">Cell membrane</location>
        <topology evidence="1">Multi-pass membrane protein</topology>
    </subcellularLocation>
</comment>
<evidence type="ECO:0008006" key="9">
    <source>
        <dbReference type="Google" id="ProtNLM"/>
    </source>
</evidence>
<keyword evidence="5 6" id="KW-0472">Membrane</keyword>
<evidence type="ECO:0000313" key="8">
    <source>
        <dbReference type="Proteomes" id="UP001163336"/>
    </source>
</evidence>
<evidence type="ECO:0000256" key="5">
    <source>
        <dbReference type="ARBA" id="ARBA00023136"/>
    </source>
</evidence>
<gene>
    <name evidence="7" type="ORF">MasN3_20170</name>
</gene>
<feature type="transmembrane region" description="Helical" evidence="6">
    <location>
        <begin position="401"/>
        <end position="422"/>
    </location>
</feature>
<feature type="transmembrane region" description="Helical" evidence="6">
    <location>
        <begin position="100"/>
        <end position="124"/>
    </location>
</feature>
<feature type="transmembrane region" description="Helical" evidence="6">
    <location>
        <begin position="179"/>
        <end position="207"/>
    </location>
</feature>
<evidence type="ECO:0000256" key="2">
    <source>
        <dbReference type="ARBA" id="ARBA00022475"/>
    </source>
</evidence>
<feature type="transmembrane region" description="Helical" evidence="6">
    <location>
        <begin position="136"/>
        <end position="159"/>
    </location>
</feature>
<keyword evidence="2" id="KW-1003">Cell membrane</keyword>
<protein>
    <recommendedName>
        <fullName evidence="9">Polysaccharide biosynthesis protein C-terminal domain-containing protein</fullName>
    </recommendedName>
</protein>
<feature type="transmembrane region" description="Helical" evidence="6">
    <location>
        <begin position="316"/>
        <end position="336"/>
    </location>
</feature>
<dbReference type="RefSeq" id="WP_281913924.1">
    <property type="nucleotide sequence ID" value="NZ_AP026966.1"/>
</dbReference>
<feature type="transmembrane region" description="Helical" evidence="6">
    <location>
        <begin position="342"/>
        <end position="362"/>
    </location>
</feature>
<evidence type="ECO:0000256" key="6">
    <source>
        <dbReference type="SAM" id="Phobius"/>
    </source>
</evidence>
<reference evidence="7" key="1">
    <citation type="submission" date="2022-11" db="EMBL/GenBank/DDBJ databases">
        <title>Isolation and characterization of PLA-degrading bacterium Massilia sp. from Antarctic soil.</title>
        <authorList>
            <person name="Sato K."/>
            <person name="Gomez-Fuentes C."/>
            <person name="Ahmad S.A."/>
            <person name="Zulkharnain A."/>
        </authorList>
    </citation>
    <scope>NUCLEOTIDE SEQUENCE</scope>
    <source>
        <strain evidence="7">N-3</strain>
    </source>
</reference>
<dbReference type="Proteomes" id="UP001163336">
    <property type="component" value="Chromosome"/>
</dbReference>
<organism evidence="7 8">
    <name type="scientific">Massilia varians</name>
    <dbReference type="NCBI Taxonomy" id="457921"/>
    <lineage>
        <taxon>Bacteria</taxon>
        <taxon>Pseudomonadati</taxon>
        <taxon>Pseudomonadota</taxon>
        <taxon>Betaproteobacteria</taxon>
        <taxon>Burkholderiales</taxon>
        <taxon>Oxalobacteraceae</taxon>
        <taxon>Telluria group</taxon>
        <taxon>Massilia</taxon>
    </lineage>
</organism>
<dbReference type="EMBL" id="AP026966">
    <property type="protein sequence ID" value="BDT58523.1"/>
    <property type="molecule type" value="Genomic_DNA"/>
</dbReference>
<dbReference type="PANTHER" id="PTHR30250:SF11">
    <property type="entry name" value="O-ANTIGEN TRANSPORTER-RELATED"/>
    <property type="match status" value="1"/>
</dbReference>